<keyword evidence="1" id="KW-0812">Transmembrane</keyword>
<sequence>MISRDQLLFPAMITFMVLMILLFDASLSFIMILTEKTM</sequence>
<evidence type="ECO:0000256" key="1">
    <source>
        <dbReference type="SAM" id="Phobius"/>
    </source>
</evidence>
<keyword evidence="2" id="KW-0614">Plasmid</keyword>
<organism evidence="2">
    <name type="scientific">Bacillus thuringiensis subsp. israelensis</name>
    <dbReference type="NCBI Taxonomy" id="1430"/>
    <lineage>
        <taxon>Bacteria</taxon>
        <taxon>Bacillati</taxon>
        <taxon>Bacillota</taxon>
        <taxon>Bacilli</taxon>
        <taxon>Bacillales</taxon>
        <taxon>Bacillaceae</taxon>
        <taxon>Bacillus</taxon>
        <taxon>Bacillus cereus group</taxon>
    </lineage>
</organism>
<protein>
    <submittedName>
        <fullName evidence="2">Uncharacterized protein</fullName>
    </submittedName>
</protein>
<dbReference type="EMBL" id="MG710485">
    <property type="protein sequence ID" value="AUO31923.1"/>
    <property type="molecule type" value="Genomic_DNA"/>
</dbReference>
<reference evidence="2" key="1">
    <citation type="submission" date="2017-12" db="EMBL/GenBank/DDBJ databases">
        <title>Complete genome sequences of two plasmids found in a Brazilian Bacillus thuringiensis israelensis strain.</title>
        <authorList>
            <person name="Campos F.S."/>
            <person name="Santos G.R."/>
            <person name="Nascimento V.L."/>
            <person name="Correia R.F.T."/>
            <person name="Cangussu A.S.R."/>
            <person name="Ribeiro B.M."/>
            <person name="Aguiar R.W.S."/>
        </authorList>
    </citation>
    <scope>NUCLEOTIDE SEQUENCE</scope>
    <source>
        <strain evidence="2">Bti-UFT6.51</strain>
        <plasmid evidence="2">pBtiUFT6.51.1 complete sequence</plasmid>
    </source>
</reference>
<evidence type="ECO:0000313" key="2">
    <source>
        <dbReference type="EMBL" id="AUO31923.1"/>
    </source>
</evidence>
<feature type="transmembrane region" description="Helical" evidence="1">
    <location>
        <begin position="7"/>
        <end position="33"/>
    </location>
</feature>
<accession>A0A2I6SWF8</accession>
<geneLocation type="plasmid" evidence="2">
    <name>pBtiUFT6.51.1 complete sequence</name>
</geneLocation>
<name>A0A2I6SWF8_BACTI</name>
<keyword evidence="1" id="KW-0472">Membrane</keyword>
<proteinExistence type="predicted"/>
<keyword evidence="1" id="KW-1133">Transmembrane helix</keyword>
<dbReference type="AlphaFoldDB" id="A0A2I6SWF8"/>